<gene>
    <name evidence="1" type="ORF">Cvel_29114</name>
</gene>
<dbReference type="EMBL" id="CDMZ01003164">
    <property type="protein sequence ID" value="CEM45362.1"/>
    <property type="molecule type" value="Genomic_DNA"/>
</dbReference>
<evidence type="ECO:0000313" key="1">
    <source>
        <dbReference type="EMBL" id="CEM45362.1"/>
    </source>
</evidence>
<dbReference type="VEuPathDB" id="CryptoDB:Cvel_29114"/>
<sequence>MHEAYINGPTGMSLAGRAFLNPQKLSEVWVNVGWDVKDCQRWLEWSPVLSVSAEEYEQVMAAVRKEFEETPFGAASEVAMARFFKCCTLGITVMRAQQKIQNFNTRIEKALQKFPNVKLCVVDRGSEANGMWVDQRGSPMMLNRSNARQVGGRVMVDKYQAMGGPPMGYNIVFEVGHQVEGWPQVQMRPAVPQPQTM</sequence>
<proteinExistence type="predicted"/>
<reference evidence="1" key="1">
    <citation type="submission" date="2014-11" db="EMBL/GenBank/DDBJ databases">
        <authorList>
            <person name="Otto D Thomas"/>
            <person name="Naeem Raeece"/>
        </authorList>
    </citation>
    <scope>NUCLEOTIDE SEQUENCE</scope>
</reference>
<name>A0A0G4HMJ0_9ALVE</name>
<organism evidence="1">
    <name type="scientific">Chromera velia CCMP2878</name>
    <dbReference type="NCBI Taxonomy" id="1169474"/>
    <lineage>
        <taxon>Eukaryota</taxon>
        <taxon>Sar</taxon>
        <taxon>Alveolata</taxon>
        <taxon>Colpodellida</taxon>
        <taxon>Chromeraceae</taxon>
        <taxon>Chromera</taxon>
    </lineage>
</organism>
<protein>
    <submittedName>
        <fullName evidence="1">Uncharacterized protein</fullName>
    </submittedName>
</protein>
<dbReference type="AlphaFoldDB" id="A0A0G4HMJ0"/>
<accession>A0A0G4HMJ0</accession>